<gene>
    <name evidence="15" type="primary">STARD7</name>
    <name evidence="15" type="ORF">Bhyg_00831</name>
</gene>
<dbReference type="PROSITE" id="PS50848">
    <property type="entry name" value="START"/>
    <property type="match status" value="1"/>
</dbReference>
<dbReference type="PANTHER" id="PTHR19308:SF8">
    <property type="entry name" value="STAR-RELATED LIPID TRANSFER PROTEIN 7, MITOCHONDRIAL"/>
    <property type="match status" value="1"/>
</dbReference>
<dbReference type="FunFam" id="3.30.530.20:FF:000017">
    <property type="entry name" value="Phosphatidylcholine transfer protein, putative"/>
    <property type="match status" value="1"/>
</dbReference>
<evidence type="ECO:0000256" key="13">
    <source>
        <dbReference type="SAM" id="Phobius"/>
    </source>
</evidence>
<feature type="compositionally biased region" description="Acidic residues" evidence="12">
    <location>
        <begin position="565"/>
        <end position="576"/>
    </location>
</feature>
<keyword evidence="13" id="KW-1133">Transmembrane helix</keyword>
<comment type="subcellular location">
    <subcellularLocation>
        <location evidence="1">Cytoplasm</location>
    </subcellularLocation>
</comment>
<evidence type="ECO:0000256" key="1">
    <source>
        <dbReference type="ARBA" id="ARBA00004496"/>
    </source>
</evidence>
<dbReference type="GO" id="GO:0008289">
    <property type="term" value="F:lipid binding"/>
    <property type="evidence" value="ECO:0007669"/>
    <property type="project" value="UniProtKB-KW"/>
</dbReference>
<feature type="region of interest" description="Disordered" evidence="12">
    <location>
        <begin position="564"/>
        <end position="591"/>
    </location>
</feature>
<evidence type="ECO:0000256" key="4">
    <source>
        <dbReference type="ARBA" id="ARBA00022553"/>
    </source>
</evidence>
<protein>
    <recommendedName>
        <fullName evidence="9">Phosphatidylcholine transfer protein</fullName>
    </recommendedName>
    <alternativeName>
        <fullName evidence="11">START domain-containing protein 2</fullName>
    </alternativeName>
    <alternativeName>
        <fullName evidence="10">StAR-related lipid transfer protein 2</fullName>
    </alternativeName>
</protein>
<dbReference type="Proteomes" id="UP001151699">
    <property type="component" value="Chromosome A"/>
</dbReference>
<keyword evidence="13" id="KW-0812">Transmembrane</keyword>
<proteinExistence type="predicted"/>
<evidence type="ECO:0000256" key="12">
    <source>
        <dbReference type="SAM" id="MobiDB-lite"/>
    </source>
</evidence>
<comment type="subunit">
    <text evidence="8">Interacts with ACOT13/THEM2.</text>
</comment>
<sequence length="612" mass="71478">MDISIQDQIYIVSISLAVVAVALLIFCIILCVNVGRLKATLINEQRNRDVVERRDNQYAYNNPSIQPDEELHQRGYLMYKGQMVPRLTSTISAPYSSDPIRKPTKPNNVHNRGSRDFIPINDSTASKDASKDFKSVMNPNSSVFDDDVNYNDSQPVSTRVPITVNNGNVNRYVPPRPSQFNNNITLGQSQAENRQDGIVLSRLNNYIAINLKNRSDTILRLWAGQCENIIAQRFRRGQQMLSLYTKIWEDRALKELFFRFRRQAHRHAKGLLLGSVGVYAFDWENERIPLDSMRMQFDELDNVRRLQKDSIICNNCNRRKIIDCRVEGIVYCTCSKEILKQTSCVNNEWKPYLERKNMIVWRKEEKPGLYAYKVYASYPDVSAEDFLFVQTDTTYRKVWDKSAITLEVVDDDPVNHNKSQIIYWEMLWPKLFANRDYVFSRRYFVDNFRKMIVIASKSIVHPCCPVKPNNQRVREYWSYMVIKPSTNNFKKPGLEYVLTYFDNPGVVLPPAITSWVAQKQMPDFLNKLYCATVEYAKQRKEEDVVYKCWDRVLDPGYEYPPDSIIDFDESDSDEKGDDGSNGSSRKESEKDNKIKYQSINWTFFKIYNYSHS</sequence>
<dbReference type="EMBL" id="WJQU01000001">
    <property type="protein sequence ID" value="KAJ6645624.1"/>
    <property type="molecule type" value="Genomic_DNA"/>
</dbReference>
<keyword evidence="4" id="KW-0597">Phosphoprotein</keyword>
<evidence type="ECO:0000256" key="7">
    <source>
        <dbReference type="ARBA" id="ARBA00023121"/>
    </source>
</evidence>
<evidence type="ECO:0000256" key="9">
    <source>
        <dbReference type="ARBA" id="ARBA00069061"/>
    </source>
</evidence>
<dbReference type="InterPro" id="IPR051213">
    <property type="entry name" value="START_lipid_transfer"/>
</dbReference>
<evidence type="ECO:0000259" key="14">
    <source>
        <dbReference type="PROSITE" id="PS50848"/>
    </source>
</evidence>
<keyword evidence="3" id="KW-0963">Cytoplasm</keyword>
<evidence type="ECO:0000256" key="5">
    <source>
        <dbReference type="ARBA" id="ARBA00022990"/>
    </source>
</evidence>
<feature type="domain" description="START" evidence="14">
    <location>
        <begin position="336"/>
        <end position="537"/>
    </location>
</feature>
<dbReference type="GO" id="GO:0005829">
    <property type="term" value="C:cytosol"/>
    <property type="evidence" value="ECO:0007669"/>
    <property type="project" value="UniProtKB-ARBA"/>
</dbReference>
<feature type="transmembrane region" description="Helical" evidence="13">
    <location>
        <begin position="9"/>
        <end position="35"/>
    </location>
</feature>
<keyword evidence="13" id="KW-0472">Membrane</keyword>
<evidence type="ECO:0000256" key="11">
    <source>
        <dbReference type="ARBA" id="ARBA00079049"/>
    </source>
</evidence>
<dbReference type="AlphaFoldDB" id="A0A9Q0S5B1"/>
<keyword evidence="16" id="KW-1185">Reference proteome</keyword>
<keyword evidence="7" id="KW-0446">Lipid-binding</keyword>
<evidence type="ECO:0000256" key="10">
    <source>
        <dbReference type="ARBA" id="ARBA00077188"/>
    </source>
</evidence>
<evidence type="ECO:0000313" key="16">
    <source>
        <dbReference type="Proteomes" id="UP001151699"/>
    </source>
</evidence>
<keyword evidence="6" id="KW-0445">Lipid transport</keyword>
<feature type="region of interest" description="Disordered" evidence="12">
    <location>
        <begin position="93"/>
        <end position="132"/>
    </location>
</feature>
<evidence type="ECO:0000256" key="2">
    <source>
        <dbReference type="ARBA" id="ARBA00022448"/>
    </source>
</evidence>
<organism evidence="15 16">
    <name type="scientific">Pseudolycoriella hygida</name>
    <dbReference type="NCBI Taxonomy" id="35572"/>
    <lineage>
        <taxon>Eukaryota</taxon>
        <taxon>Metazoa</taxon>
        <taxon>Ecdysozoa</taxon>
        <taxon>Arthropoda</taxon>
        <taxon>Hexapoda</taxon>
        <taxon>Insecta</taxon>
        <taxon>Pterygota</taxon>
        <taxon>Neoptera</taxon>
        <taxon>Endopterygota</taxon>
        <taxon>Diptera</taxon>
        <taxon>Nematocera</taxon>
        <taxon>Sciaroidea</taxon>
        <taxon>Sciaridae</taxon>
        <taxon>Pseudolycoriella</taxon>
    </lineage>
</organism>
<evidence type="ECO:0000313" key="15">
    <source>
        <dbReference type="EMBL" id="KAJ6645624.1"/>
    </source>
</evidence>
<dbReference type="OrthoDB" id="1295045at2759"/>
<dbReference type="PANTHER" id="PTHR19308">
    <property type="entry name" value="PHOSPHATIDYLCHOLINE TRANSFER PROTEIN"/>
    <property type="match status" value="1"/>
</dbReference>
<evidence type="ECO:0000256" key="3">
    <source>
        <dbReference type="ARBA" id="ARBA00022490"/>
    </source>
</evidence>
<dbReference type="InterPro" id="IPR002913">
    <property type="entry name" value="START_lipid-bd_dom"/>
</dbReference>
<dbReference type="Pfam" id="PF01852">
    <property type="entry name" value="START"/>
    <property type="match status" value="1"/>
</dbReference>
<dbReference type="Gene3D" id="3.30.530.20">
    <property type="match status" value="1"/>
</dbReference>
<keyword evidence="5" id="KW-0007">Acetylation</keyword>
<dbReference type="InterPro" id="IPR023393">
    <property type="entry name" value="START-like_dom_sf"/>
</dbReference>
<evidence type="ECO:0000256" key="8">
    <source>
        <dbReference type="ARBA" id="ARBA00063535"/>
    </source>
</evidence>
<feature type="non-terminal residue" evidence="15">
    <location>
        <position position="612"/>
    </location>
</feature>
<dbReference type="GO" id="GO:0006869">
    <property type="term" value="P:lipid transport"/>
    <property type="evidence" value="ECO:0007669"/>
    <property type="project" value="UniProtKB-KW"/>
</dbReference>
<reference evidence="15" key="1">
    <citation type="submission" date="2022-07" db="EMBL/GenBank/DDBJ databases">
        <authorList>
            <person name="Trinca V."/>
            <person name="Uliana J.V.C."/>
            <person name="Torres T.T."/>
            <person name="Ward R.J."/>
            <person name="Monesi N."/>
        </authorList>
    </citation>
    <scope>NUCLEOTIDE SEQUENCE</scope>
    <source>
        <strain evidence="15">HSMRA1968</strain>
        <tissue evidence="15">Whole embryos</tissue>
    </source>
</reference>
<name>A0A9Q0S5B1_9DIPT</name>
<keyword evidence="2" id="KW-0813">Transport</keyword>
<accession>A0A9Q0S5B1</accession>
<dbReference type="SUPFAM" id="SSF55961">
    <property type="entry name" value="Bet v1-like"/>
    <property type="match status" value="1"/>
</dbReference>
<dbReference type="SMART" id="SM00234">
    <property type="entry name" value="START"/>
    <property type="match status" value="1"/>
</dbReference>
<comment type="caution">
    <text evidence="15">The sequence shown here is derived from an EMBL/GenBank/DDBJ whole genome shotgun (WGS) entry which is preliminary data.</text>
</comment>
<evidence type="ECO:0000256" key="6">
    <source>
        <dbReference type="ARBA" id="ARBA00023055"/>
    </source>
</evidence>